<keyword evidence="4" id="KW-1185">Reference proteome</keyword>
<gene>
    <name evidence="3" type="ORF">BBK36DRAFT_1154964</name>
</gene>
<proteinExistence type="predicted"/>
<dbReference type="EMBL" id="KZ680207">
    <property type="protein sequence ID" value="PTB70141.1"/>
    <property type="molecule type" value="Genomic_DNA"/>
</dbReference>
<sequence length="454" mass="48043">MGTKESHPTSASSESRSASTSTEISSSSSESSSTTKSKSSTSTTTTSERAPTRAAAAEIPESTSRPSSTQSSRHPSATLSSIFFKETPSFSSESLQTLKTEELTPTNLVPVASQTLSPTSHQTKSLSPGAVAGIAAGCVVGGLLVGLIAALLLLRRRKGKRPSTPSDAAAILTESKAPSVVETSESLNAGTGSGTGVQMDQFLLDGAPDQEIINELQSLGELIRQHVEDHYTLQPVESDVEELSQLLQKLELGPEVDTQAIAALCSNSSSRQLGLRCVISRVIFTSIDFHSAGGLSLLPEPVAGLLQSIPAAKPNESDSQAFSQALHSWRRQSAFLLHADRSQRTALQVDASMIAPRAQMLTLSLNKFLATFVNPGTDEEQTSHLQDVVLECAKLGYMLFSHPVDWRFVFEGAPTGTASISTIVVCPGLEKCSDREGNPYVPPRRVAAPIEAAL</sequence>
<keyword evidence="2" id="KW-0472">Membrane</keyword>
<feature type="region of interest" description="Disordered" evidence="1">
    <location>
        <begin position="1"/>
        <end position="77"/>
    </location>
</feature>
<protein>
    <submittedName>
        <fullName evidence="3">Uncharacterized protein</fullName>
    </submittedName>
</protein>
<organism evidence="3 4">
    <name type="scientific">Trichoderma citrinoviride</name>
    <dbReference type="NCBI Taxonomy" id="58853"/>
    <lineage>
        <taxon>Eukaryota</taxon>
        <taxon>Fungi</taxon>
        <taxon>Dikarya</taxon>
        <taxon>Ascomycota</taxon>
        <taxon>Pezizomycotina</taxon>
        <taxon>Sordariomycetes</taxon>
        <taxon>Hypocreomycetidae</taxon>
        <taxon>Hypocreales</taxon>
        <taxon>Hypocreaceae</taxon>
        <taxon>Trichoderma</taxon>
    </lineage>
</organism>
<name>A0A2T4BLI7_9HYPO</name>
<dbReference type="OrthoDB" id="4899112at2759"/>
<dbReference type="PANTHER" id="PTHR16861:SF4">
    <property type="entry name" value="SH3 DOMAIN PROTEIN (AFU_ORTHOLOGUE AFUA_1G13610)"/>
    <property type="match status" value="1"/>
</dbReference>
<keyword evidence="2" id="KW-0812">Transmembrane</keyword>
<dbReference type="PANTHER" id="PTHR16861">
    <property type="entry name" value="GLYCOPROTEIN 38"/>
    <property type="match status" value="1"/>
</dbReference>
<feature type="transmembrane region" description="Helical" evidence="2">
    <location>
        <begin position="130"/>
        <end position="154"/>
    </location>
</feature>
<evidence type="ECO:0000313" key="3">
    <source>
        <dbReference type="EMBL" id="PTB70141.1"/>
    </source>
</evidence>
<evidence type="ECO:0000256" key="2">
    <source>
        <dbReference type="SAM" id="Phobius"/>
    </source>
</evidence>
<dbReference type="AlphaFoldDB" id="A0A2T4BLI7"/>
<keyword evidence="2" id="KW-1133">Transmembrane helix</keyword>
<dbReference type="GeneID" id="36601898"/>
<dbReference type="Proteomes" id="UP000241546">
    <property type="component" value="Unassembled WGS sequence"/>
</dbReference>
<dbReference type="RefSeq" id="XP_024753461.1">
    <property type="nucleotide sequence ID" value="XM_024893780.1"/>
</dbReference>
<reference evidence="4" key="1">
    <citation type="submission" date="2016-07" db="EMBL/GenBank/DDBJ databases">
        <title>Multiple horizontal gene transfer events from other fungi enriched the ability of initially mycotrophic Trichoderma (Ascomycota) to feed on dead plant biomass.</title>
        <authorList>
            <consortium name="DOE Joint Genome Institute"/>
            <person name="Atanasova L."/>
            <person name="Chenthamara K."/>
            <person name="Zhang J."/>
            <person name="Grujic M."/>
            <person name="Henrissat B."/>
            <person name="Kuo A."/>
            <person name="Aerts A."/>
            <person name="Salamov A."/>
            <person name="Lipzen A."/>
            <person name="Labutti K."/>
            <person name="Barry K."/>
            <person name="Miao Y."/>
            <person name="Rahimi M.J."/>
            <person name="Shen Q."/>
            <person name="Grigoriev I.V."/>
            <person name="Kubicek C.P."/>
            <person name="Druzhinina I.S."/>
        </authorList>
    </citation>
    <scope>NUCLEOTIDE SEQUENCE [LARGE SCALE GENOMIC DNA]</scope>
    <source>
        <strain evidence="4">TUCIM 6016</strain>
    </source>
</reference>
<evidence type="ECO:0000313" key="4">
    <source>
        <dbReference type="Proteomes" id="UP000241546"/>
    </source>
</evidence>
<feature type="compositionally biased region" description="Low complexity" evidence="1">
    <location>
        <begin position="8"/>
        <end position="76"/>
    </location>
</feature>
<evidence type="ECO:0000256" key="1">
    <source>
        <dbReference type="SAM" id="MobiDB-lite"/>
    </source>
</evidence>
<accession>A0A2T4BLI7</accession>